<name>A0A562NL43_9RHOB</name>
<protein>
    <submittedName>
        <fullName evidence="1">Flavin-dependent dehydrogenase</fullName>
    </submittedName>
</protein>
<dbReference type="EMBL" id="VLKU01000008">
    <property type="protein sequence ID" value="TWI32929.1"/>
    <property type="molecule type" value="Genomic_DNA"/>
</dbReference>
<accession>A0A562NL43</accession>
<dbReference type="SUPFAM" id="SSF51905">
    <property type="entry name" value="FAD/NAD(P)-binding domain"/>
    <property type="match status" value="1"/>
</dbReference>
<dbReference type="RefSeq" id="WP_145398852.1">
    <property type="nucleotide sequence ID" value="NZ_VLKU01000008.1"/>
</dbReference>
<dbReference type="InterPro" id="IPR050407">
    <property type="entry name" value="Geranylgeranyl_reductase"/>
</dbReference>
<evidence type="ECO:0000313" key="2">
    <source>
        <dbReference type="Proteomes" id="UP000316225"/>
    </source>
</evidence>
<proteinExistence type="predicted"/>
<dbReference type="PANTHER" id="PTHR42685:SF22">
    <property type="entry name" value="CONDITIONED MEDIUM FACTOR RECEPTOR 1"/>
    <property type="match status" value="1"/>
</dbReference>
<dbReference type="PRINTS" id="PR00420">
    <property type="entry name" value="RNGMNOXGNASE"/>
</dbReference>
<gene>
    <name evidence="1" type="ORF">IQ24_02811</name>
</gene>
<dbReference type="Gene3D" id="3.50.50.60">
    <property type="entry name" value="FAD/NAD(P)-binding domain"/>
    <property type="match status" value="1"/>
</dbReference>
<sequence length="416" mass="44530">MTRDQHLVILGGGPAGAISAILARQDGMQVTLISPPRHAARLEGLSPRLHQWLDRHGLLQGFSGIIGPLSRQVDWSGISESNREFVVERAALDAHLQARAEAAGATRLTTSARIEGREAVLDGGQRLHPDWIIDARGRAAGRPAAGGWPATLALCGWLRAAEAVPPGIRITALPQGWLWRVALPDGRIWAQLVTDAASPIPAPARLLAAVAEAEPDLRDISLEGELIAREAAPRMPAPTGDLRCLPVGDALAAMDPLSGHGQFWAVSSALAVAAVRRTLTANPESQDLCRRFLDHRAGETALRMARIGRDFLRHEGRYSDLPFWATRRDLPDALPAHPEAQGFSTTLAPLIVNGLISEAEVLITPRSPGGVGWFGRIPAVEAYHHWQRGETALHQAYGPAAPALIAALQAEAVANH</sequence>
<keyword evidence="2" id="KW-1185">Reference proteome</keyword>
<comment type="caution">
    <text evidence="1">The sequence shown here is derived from an EMBL/GenBank/DDBJ whole genome shotgun (WGS) entry which is preliminary data.</text>
</comment>
<dbReference type="AlphaFoldDB" id="A0A562NL43"/>
<reference evidence="1 2" key="1">
    <citation type="journal article" date="2015" name="Stand. Genomic Sci.">
        <title>Genomic Encyclopedia of Bacterial and Archaeal Type Strains, Phase III: the genomes of soil and plant-associated and newly described type strains.</title>
        <authorList>
            <person name="Whitman W.B."/>
            <person name="Woyke T."/>
            <person name="Klenk H.P."/>
            <person name="Zhou Y."/>
            <person name="Lilburn T.G."/>
            <person name="Beck B.J."/>
            <person name="De Vos P."/>
            <person name="Vandamme P."/>
            <person name="Eisen J.A."/>
            <person name="Garrity G."/>
            <person name="Hugenholtz P."/>
            <person name="Kyrpides N.C."/>
        </authorList>
    </citation>
    <scope>NUCLEOTIDE SEQUENCE [LARGE SCALE GENOMIC DNA]</scope>
    <source>
        <strain evidence="1 2">CGMCC 1.5364</strain>
    </source>
</reference>
<dbReference type="PANTHER" id="PTHR42685">
    <property type="entry name" value="GERANYLGERANYL DIPHOSPHATE REDUCTASE"/>
    <property type="match status" value="1"/>
</dbReference>
<dbReference type="Proteomes" id="UP000316225">
    <property type="component" value="Unassembled WGS sequence"/>
</dbReference>
<dbReference type="OrthoDB" id="9799983at2"/>
<dbReference type="InterPro" id="IPR036188">
    <property type="entry name" value="FAD/NAD-bd_sf"/>
</dbReference>
<evidence type="ECO:0000313" key="1">
    <source>
        <dbReference type="EMBL" id="TWI32929.1"/>
    </source>
</evidence>
<organism evidence="1 2">
    <name type="scientific">Paracoccus sulfuroxidans</name>
    <dbReference type="NCBI Taxonomy" id="384678"/>
    <lineage>
        <taxon>Bacteria</taxon>
        <taxon>Pseudomonadati</taxon>
        <taxon>Pseudomonadota</taxon>
        <taxon>Alphaproteobacteria</taxon>
        <taxon>Rhodobacterales</taxon>
        <taxon>Paracoccaceae</taxon>
        <taxon>Paracoccus</taxon>
    </lineage>
</organism>